<dbReference type="Gene3D" id="1.10.10.60">
    <property type="entry name" value="Homeodomain-like"/>
    <property type="match status" value="1"/>
</dbReference>
<dbReference type="SUPFAM" id="SSF52317">
    <property type="entry name" value="Class I glutamine amidotransferase-like"/>
    <property type="match status" value="1"/>
</dbReference>
<dbReference type="PROSITE" id="PS01124">
    <property type="entry name" value="HTH_ARAC_FAMILY_2"/>
    <property type="match status" value="1"/>
</dbReference>
<reference evidence="4 5" key="1">
    <citation type="submission" date="2020-03" db="EMBL/GenBank/DDBJ databases">
        <title>Sequencing the genomes of 1000 actinobacteria strains.</title>
        <authorList>
            <person name="Klenk H.-P."/>
        </authorList>
    </citation>
    <scope>NUCLEOTIDE SEQUENCE [LARGE SCALE GENOMIC DNA]</scope>
    <source>
        <strain evidence="4 5">DSM 45490</strain>
    </source>
</reference>
<evidence type="ECO:0000313" key="4">
    <source>
        <dbReference type="EMBL" id="NIK61342.1"/>
    </source>
</evidence>
<keyword evidence="5" id="KW-1185">Reference proteome</keyword>
<evidence type="ECO:0000256" key="1">
    <source>
        <dbReference type="ARBA" id="ARBA00023015"/>
    </source>
</evidence>
<dbReference type="InterPro" id="IPR009057">
    <property type="entry name" value="Homeodomain-like_sf"/>
</dbReference>
<dbReference type="AlphaFoldDB" id="A0A7X5VJ55"/>
<dbReference type="Pfam" id="PF01965">
    <property type="entry name" value="DJ-1_PfpI"/>
    <property type="match status" value="1"/>
</dbReference>
<dbReference type="CDD" id="cd03137">
    <property type="entry name" value="GATase1_AraC_1"/>
    <property type="match status" value="1"/>
</dbReference>
<evidence type="ECO:0000256" key="2">
    <source>
        <dbReference type="ARBA" id="ARBA00023163"/>
    </source>
</evidence>
<name>A0A7X5VJ55_9ACTN</name>
<proteinExistence type="predicted"/>
<dbReference type="Pfam" id="PF12833">
    <property type="entry name" value="HTH_18"/>
    <property type="match status" value="1"/>
</dbReference>
<dbReference type="Gene3D" id="3.40.50.880">
    <property type="match status" value="1"/>
</dbReference>
<dbReference type="InterPro" id="IPR018060">
    <property type="entry name" value="HTH_AraC"/>
</dbReference>
<gene>
    <name evidence="4" type="ORF">BJY22_007059</name>
</gene>
<keyword evidence="2" id="KW-0804">Transcription</keyword>
<dbReference type="SMART" id="SM00342">
    <property type="entry name" value="HTH_ARAC"/>
    <property type="match status" value="1"/>
</dbReference>
<sequence>MPDHTPHEVAVVVQPGVLPFDVAAVEQVFSPLGEPGGTYRVRVCGDQVGPLTGTASYGMQLVHDLAVLRDAGTIMLAGVADPTSGVSPKIAAALRSASARGARIVGIGTGVFALGQSGLLAGRRVTTHWRYSDLLRRTFPSVRVDATALFVEDGRLFTSAGLAGGIDLYLELVRRDHGVMAATTAARYAVLSPPRSGDQTQLVDRPVPVRSYAGLAAVRAWMLDHLGEPLTLDLLATKACLSRRQFARVFRSETGVSPWQWLLAERLREACRLLETTDHPVEYVAQRCGFATAASFRMHLRRETGMNPSAYRASFGTTTAVAS</sequence>
<dbReference type="InterPro" id="IPR002818">
    <property type="entry name" value="DJ-1/PfpI"/>
</dbReference>
<accession>A0A7X5VJ55</accession>
<evidence type="ECO:0000259" key="3">
    <source>
        <dbReference type="PROSITE" id="PS01124"/>
    </source>
</evidence>
<dbReference type="SUPFAM" id="SSF46689">
    <property type="entry name" value="Homeodomain-like"/>
    <property type="match status" value="2"/>
</dbReference>
<organism evidence="4 5">
    <name type="scientific">Kribbella shirazensis</name>
    <dbReference type="NCBI Taxonomy" id="1105143"/>
    <lineage>
        <taxon>Bacteria</taxon>
        <taxon>Bacillati</taxon>
        <taxon>Actinomycetota</taxon>
        <taxon>Actinomycetes</taxon>
        <taxon>Propionibacteriales</taxon>
        <taxon>Kribbellaceae</taxon>
        <taxon>Kribbella</taxon>
    </lineage>
</organism>
<dbReference type="InterPro" id="IPR052158">
    <property type="entry name" value="INH-QAR"/>
</dbReference>
<dbReference type="InterPro" id="IPR029062">
    <property type="entry name" value="Class_I_gatase-like"/>
</dbReference>
<dbReference type="PANTHER" id="PTHR43130:SF3">
    <property type="entry name" value="HTH-TYPE TRANSCRIPTIONAL REGULATOR RV1931C"/>
    <property type="match status" value="1"/>
</dbReference>
<comment type="caution">
    <text evidence="4">The sequence shown here is derived from an EMBL/GenBank/DDBJ whole genome shotgun (WGS) entry which is preliminary data.</text>
</comment>
<protein>
    <submittedName>
        <fullName evidence="4">Transcriptional regulator GlxA family with amidase domain</fullName>
    </submittedName>
</protein>
<dbReference type="EMBL" id="JAASRO010000001">
    <property type="protein sequence ID" value="NIK61342.1"/>
    <property type="molecule type" value="Genomic_DNA"/>
</dbReference>
<dbReference type="Proteomes" id="UP000555407">
    <property type="component" value="Unassembled WGS sequence"/>
</dbReference>
<dbReference type="GO" id="GO:0003700">
    <property type="term" value="F:DNA-binding transcription factor activity"/>
    <property type="evidence" value="ECO:0007669"/>
    <property type="project" value="InterPro"/>
</dbReference>
<keyword evidence="1" id="KW-0805">Transcription regulation</keyword>
<dbReference type="GO" id="GO:0043565">
    <property type="term" value="F:sequence-specific DNA binding"/>
    <property type="evidence" value="ECO:0007669"/>
    <property type="project" value="InterPro"/>
</dbReference>
<feature type="domain" description="HTH araC/xylS-type" evidence="3">
    <location>
        <begin position="216"/>
        <end position="314"/>
    </location>
</feature>
<dbReference type="RefSeq" id="WP_167215792.1">
    <property type="nucleotide sequence ID" value="NZ_JAASRO010000001.1"/>
</dbReference>
<dbReference type="PANTHER" id="PTHR43130">
    <property type="entry name" value="ARAC-FAMILY TRANSCRIPTIONAL REGULATOR"/>
    <property type="match status" value="1"/>
</dbReference>
<evidence type="ECO:0000313" key="5">
    <source>
        <dbReference type="Proteomes" id="UP000555407"/>
    </source>
</evidence>